<dbReference type="SUPFAM" id="SSF53774">
    <property type="entry name" value="Glutaminase/Asparaginase"/>
    <property type="match status" value="1"/>
</dbReference>
<sequence>MTRAVVSLLAMGGTIANAPSAGRATPRHGAAELAGLLRALPVELRTGDVRTVSSRAVTPADMWALAEAVRREIAGGANGVVITHGTDTLEETAYALALLVDTPVPVVLTGAMRAPHLPGADGQANLVAAVAAALHEPLARYGPVVVFQDEIHVARLVTKQHSARVAAFASPSAGPVGFVIENEVELLLGPAPEPDRLTAAAPPDRKVELVVAVAGSDGTLVDAIAGDVAGLVVAGTGGGHLSPALAEAVLRVVRSGRPVVLTSRCADGPILRRTYGGPGSETHLLGEGVLAARILSPAKARLRLLFGLSAGLPAEDLFPPRTYPTTPPGGEGADRDRNA</sequence>
<evidence type="ECO:0000259" key="7">
    <source>
        <dbReference type="Pfam" id="PF00710"/>
    </source>
</evidence>
<evidence type="ECO:0000313" key="10">
    <source>
        <dbReference type="Proteomes" id="UP000306628"/>
    </source>
</evidence>
<dbReference type="InterPro" id="IPR027475">
    <property type="entry name" value="Asparaginase/glutaminase_AS2"/>
</dbReference>
<dbReference type="PRINTS" id="PR00139">
    <property type="entry name" value="ASNGLNASE"/>
</dbReference>
<organism evidence="9 10">
    <name type="scientific">Nonomuraea zeae</name>
    <dbReference type="NCBI Taxonomy" id="1642303"/>
    <lineage>
        <taxon>Bacteria</taxon>
        <taxon>Bacillati</taxon>
        <taxon>Actinomycetota</taxon>
        <taxon>Actinomycetes</taxon>
        <taxon>Streptosporangiales</taxon>
        <taxon>Streptosporangiaceae</taxon>
        <taxon>Nonomuraea</taxon>
    </lineage>
</organism>
<feature type="active site" evidence="5">
    <location>
        <position position="86"/>
    </location>
</feature>
<dbReference type="InterPro" id="IPR027473">
    <property type="entry name" value="L-asparaginase_C"/>
</dbReference>
<dbReference type="InterPro" id="IPR037152">
    <property type="entry name" value="L-asparaginase_N_sf"/>
</dbReference>
<feature type="active site" description="O-isoaspartyl threonine intermediate" evidence="3">
    <location>
        <position position="14"/>
    </location>
</feature>
<evidence type="ECO:0000256" key="6">
    <source>
        <dbReference type="SAM" id="MobiDB-lite"/>
    </source>
</evidence>
<proteinExistence type="inferred from homology"/>
<evidence type="ECO:0000256" key="4">
    <source>
        <dbReference type="PIRSR" id="PIRSR001220-2"/>
    </source>
</evidence>
<evidence type="ECO:0000256" key="2">
    <source>
        <dbReference type="ARBA" id="ARBA00022801"/>
    </source>
</evidence>
<dbReference type="Pfam" id="PF17763">
    <property type="entry name" value="Asparaginase_C"/>
    <property type="match status" value="1"/>
</dbReference>
<dbReference type="RefSeq" id="WP_138691124.1">
    <property type="nucleotide sequence ID" value="NZ_JBHSAZ010000026.1"/>
</dbReference>
<feature type="region of interest" description="Disordered" evidence="6">
    <location>
        <begin position="317"/>
        <end position="339"/>
    </location>
</feature>
<dbReference type="Gene3D" id="3.40.50.40">
    <property type="match status" value="1"/>
</dbReference>
<dbReference type="PIRSF" id="PIRSF001220">
    <property type="entry name" value="L-ASNase_gatD"/>
    <property type="match status" value="1"/>
</dbReference>
<dbReference type="InterPro" id="IPR040919">
    <property type="entry name" value="Asparaginase_C"/>
</dbReference>
<dbReference type="PANTHER" id="PTHR11707">
    <property type="entry name" value="L-ASPARAGINASE"/>
    <property type="match status" value="1"/>
</dbReference>
<dbReference type="PIRSF" id="PIRSF500176">
    <property type="entry name" value="L_ASNase"/>
    <property type="match status" value="1"/>
</dbReference>
<feature type="domain" description="L-asparaginase N-terminal" evidence="7">
    <location>
        <begin position="6"/>
        <end position="186"/>
    </location>
</feature>
<dbReference type="InterPro" id="IPR004550">
    <property type="entry name" value="AsnASE_II"/>
</dbReference>
<gene>
    <name evidence="9" type="ORF">ETD85_19290</name>
</gene>
<dbReference type="Gene3D" id="3.40.50.1170">
    <property type="entry name" value="L-asparaginase, N-terminal domain"/>
    <property type="match status" value="1"/>
</dbReference>
<keyword evidence="10" id="KW-1185">Reference proteome</keyword>
<protein>
    <submittedName>
        <fullName evidence="9">Asparaginase</fullName>
    </submittedName>
</protein>
<dbReference type="SMART" id="SM00870">
    <property type="entry name" value="Asparaginase"/>
    <property type="match status" value="1"/>
</dbReference>
<dbReference type="InterPro" id="IPR006034">
    <property type="entry name" value="Asparaginase/glutaminase-like"/>
</dbReference>
<dbReference type="PROSITE" id="PS00917">
    <property type="entry name" value="ASN_GLN_ASE_2"/>
    <property type="match status" value="1"/>
</dbReference>
<dbReference type="PANTHER" id="PTHR11707:SF28">
    <property type="entry name" value="60 KDA LYSOPHOSPHOLIPASE"/>
    <property type="match status" value="1"/>
</dbReference>
<accession>A0A5S4GL01</accession>
<evidence type="ECO:0000256" key="1">
    <source>
        <dbReference type="ARBA" id="ARBA00010518"/>
    </source>
</evidence>
<dbReference type="Proteomes" id="UP000306628">
    <property type="component" value="Unassembled WGS sequence"/>
</dbReference>
<dbReference type="EMBL" id="VCKX01000054">
    <property type="protein sequence ID" value="TMR33646.1"/>
    <property type="molecule type" value="Genomic_DNA"/>
</dbReference>
<dbReference type="Pfam" id="PF00710">
    <property type="entry name" value="Asparaginase"/>
    <property type="match status" value="1"/>
</dbReference>
<dbReference type="SFLD" id="SFLDS00057">
    <property type="entry name" value="Glutaminase/Asparaginase"/>
    <property type="match status" value="1"/>
</dbReference>
<dbReference type="AlphaFoldDB" id="A0A5S4GL01"/>
<feature type="binding site" evidence="4">
    <location>
        <begin position="86"/>
        <end position="87"/>
    </location>
    <ligand>
        <name>substrate</name>
    </ligand>
</feature>
<dbReference type="OrthoDB" id="9788068at2"/>
<feature type="domain" description="Asparaginase/glutaminase C-terminal" evidence="8">
    <location>
        <begin position="206"/>
        <end position="315"/>
    </location>
</feature>
<dbReference type="InterPro" id="IPR036152">
    <property type="entry name" value="Asp/glu_Ase-like_sf"/>
</dbReference>
<evidence type="ECO:0000313" key="9">
    <source>
        <dbReference type="EMBL" id="TMR33646.1"/>
    </source>
</evidence>
<comment type="similarity">
    <text evidence="1">Belongs to the asparaginase 1 family.</text>
</comment>
<evidence type="ECO:0000256" key="3">
    <source>
        <dbReference type="PIRSR" id="PIRSR001220-1"/>
    </source>
</evidence>
<dbReference type="GO" id="GO:0004067">
    <property type="term" value="F:asparaginase activity"/>
    <property type="evidence" value="ECO:0007669"/>
    <property type="project" value="UniProtKB-UniRule"/>
</dbReference>
<feature type="binding site" evidence="4">
    <location>
        <position position="54"/>
    </location>
    <ligand>
        <name>substrate</name>
    </ligand>
</feature>
<dbReference type="PROSITE" id="PS51732">
    <property type="entry name" value="ASN_GLN_ASE_3"/>
    <property type="match status" value="1"/>
</dbReference>
<evidence type="ECO:0000256" key="5">
    <source>
        <dbReference type="PROSITE-ProRule" id="PRU10100"/>
    </source>
</evidence>
<comment type="caution">
    <text evidence="9">The sequence shown here is derived from an EMBL/GenBank/DDBJ whole genome shotgun (WGS) entry which is preliminary data.</text>
</comment>
<dbReference type="InterPro" id="IPR027474">
    <property type="entry name" value="L-asparaginase_N"/>
</dbReference>
<name>A0A5S4GL01_9ACTN</name>
<reference evidence="9 10" key="1">
    <citation type="submission" date="2019-05" db="EMBL/GenBank/DDBJ databases">
        <title>Draft genome sequence of Nonomuraea zeae DSM 100528.</title>
        <authorList>
            <person name="Saricaoglu S."/>
            <person name="Isik K."/>
        </authorList>
    </citation>
    <scope>NUCLEOTIDE SEQUENCE [LARGE SCALE GENOMIC DNA]</scope>
    <source>
        <strain evidence="9 10">DSM 100528</strain>
    </source>
</reference>
<keyword evidence="2" id="KW-0378">Hydrolase</keyword>
<dbReference type="CDD" id="cd08964">
    <property type="entry name" value="L-asparaginase_II"/>
    <property type="match status" value="1"/>
</dbReference>
<dbReference type="GO" id="GO:0006528">
    <property type="term" value="P:asparagine metabolic process"/>
    <property type="evidence" value="ECO:0007669"/>
    <property type="project" value="InterPro"/>
</dbReference>
<evidence type="ECO:0000259" key="8">
    <source>
        <dbReference type="Pfam" id="PF17763"/>
    </source>
</evidence>